<dbReference type="RefSeq" id="WP_073048131.1">
    <property type="nucleotide sequence ID" value="NZ_FOLF01000009.1"/>
</dbReference>
<keyword evidence="4" id="KW-0548">Nucleotidyltransferase</keyword>
<sequence>MLVLQDCINKLADFKAAFSQKYGITKLGIFGSVARKENTENSDIDIVVEVKKPSLQLMYELKEALKQLFQCEVDLVRFRDSLRPLFKSNIQRDVIYV</sequence>
<evidence type="ECO:0000256" key="5">
    <source>
        <dbReference type="ARBA" id="ARBA00022723"/>
    </source>
</evidence>
<dbReference type="AlphaFoldDB" id="A0A1M7NRF1"/>
<keyword evidence="3" id="KW-0808">Transferase</keyword>
<evidence type="ECO:0000256" key="9">
    <source>
        <dbReference type="ARBA" id="ARBA00038276"/>
    </source>
</evidence>
<evidence type="ECO:0000259" key="10">
    <source>
        <dbReference type="Pfam" id="PF01909"/>
    </source>
</evidence>
<dbReference type="Gene3D" id="3.30.460.10">
    <property type="entry name" value="Beta Polymerase, domain 2"/>
    <property type="match status" value="1"/>
</dbReference>
<dbReference type="Proteomes" id="UP000184280">
    <property type="component" value="Unassembled WGS sequence"/>
</dbReference>
<keyword evidence="7" id="KW-0067">ATP-binding</keyword>
<dbReference type="PANTHER" id="PTHR33571:SF14">
    <property type="entry name" value="PROTEIN ADENYLYLTRANSFERASE MJ0435-RELATED"/>
    <property type="match status" value="1"/>
</dbReference>
<evidence type="ECO:0000256" key="4">
    <source>
        <dbReference type="ARBA" id="ARBA00022695"/>
    </source>
</evidence>
<protein>
    <recommendedName>
        <fullName evidence="10">Polymerase nucleotidyl transferase domain-containing protein</fullName>
    </recommendedName>
</protein>
<dbReference type="InterPro" id="IPR002934">
    <property type="entry name" value="Polymerase_NTP_transf_dom"/>
</dbReference>
<dbReference type="InterPro" id="IPR043519">
    <property type="entry name" value="NT_sf"/>
</dbReference>
<dbReference type="InterPro" id="IPR052038">
    <property type="entry name" value="Type-VII_TA_antitoxin"/>
</dbReference>
<dbReference type="GO" id="GO:0046872">
    <property type="term" value="F:metal ion binding"/>
    <property type="evidence" value="ECO:0007669"/>
    <property type="project" value="UniProtKB-KW"/>
</dbReference>
<feature type="domain" description="Polymerase nucleotidyl transferase" evidence="10">
    <location>
        <begin position="13"/>
        <end position="96"/>
    </location>
</feature>
<evidence type="ECO:0000256" key="6">
    <source>
        <dbReference type="ARBA" id="ARBA00022741"/>
    </source>
</evidence>
<name>A0A1M7NRF1_XYLRU</name>
<accession>A0A1M7NRF1</accession>
<evidence type="ECO:0000256" key="8">
    <source>
        <dbReference type="ARBA" id="ARBA00022842"/>
    </source>
</evidence>
<dbReference type="SUPFAM" id="SSF81301">
    <property type="entry name" value="Nucleotidyltransferase"/>
    <property type="match status" value="1"/>
</dbReference>
<comment type="cofactor">
    <cofactor evidence="1">
        <name>Mg(2+)</name>
        <dbReference type="ChEBI" id="CHEBI:18420"/>
    </cofactor>
</comment>
<evidence type="ECO:0000256" key="3">
    <source>
        <dbReference type="ARBA" id="ARBA00022679"/>
    </source>
</evidence>
<organism evidence="11 12">
    <name type="scientific">Xylanibacter ruminicola</name>
    <name type="common">Prevotella ruminicola</name>
    <dbReference type="NCBI Taxonomy" id="839"/>
    <lineage>
        <taxon>Bacteria</taxon>
        <taxon>Pseudomonadati</taxon>
        <taxon>Bacteroidota</taxon>
        <taxon>Bacteroidia</taxon>
        <taxon>Bacteroidales</taxon>
        <taxon>Prevotellaceae</taxon>
        <taxon>Xylanibacter</taxon>
    </lineage>
</organism>
<dbReference type="OrthoDB" id="9809668at2"/>
<keyword evidence="2" id="KW-1277">Toxin-antitoxin system</keyword>
<evidence type="ECO:0000313" key="11">
    <source>
        <dbReference type="EMBL" id="SHN06535.1"/>
    </source>
</evidence>
<gene>
    <name evidence="11" type="ORF">SAMN04488494_0154</name>
</gene>
<keyword evidence="8" id="KW-0460">Magnesium</keyword>
<dbReference type="Pfam" id="PF01909">
    <property type="entry name" value="NTP_transf_2"/>
    <property type="match status" value="1"/>
</dbReference>
<dbReference type="CDD" id="cd05403">
    <property type="entry name" value="NT_KNTase_like"/>
    <property type="match status" value="1"/>
</dbReference>
<evidence type="ECO:0000313" key="12">
    <source>
        <dbReference type="Proteomes" id="UP000184280"/>
    </source>
</evidence>
<keyword evidence="6" id="KW-0547">Nucleotide-binding</keyword>
<proteinExistence type="inferred from homology"/>
<dbReference type="GO" id="GO:0005524">
    <property type="term" value="F:ATP binding"/>
    <property type="evidence" value="ECO:0007669"/>
    <property type="project" value="UniProtKB-KW"/>
</dbReference>
<comment type="similarity">
    <text evidence="9">Belongs to the MntA antitoxin family.</text>
</comment>
<dbReference type="PANTHER" id="PTHR33571">
    <property type="entry name" value="SSL8005 PROTEIN"/>
    <property type="match status" value="1"/>
</dbReference>
<dbReference type="EMBL" id="FRCJ01000011">
    <property type="protein sequence ID" value="SHN06535.1"/>
    <property type="molecule type" value="Genomic_DNA"/>
</dbReference>
<evidence type="ECO:0000256" key="1">
    <source>
        <dbReference type="ARBA" id="ARBA00001946"/>
    </source>
</evidence>
<evidence type="ECO:0000256" key="7">
    <source>
        <dbReference type="ARBA" id="ARBA00022840"/>
    </source>
</evidence>
<evidence type="ECO:0000256" key="2">
    <source>
        <dbReference type="ARBA" id="ARBA00022649"/>
    </source>
</evidence>
<keyword evidence="5" id="KW-0479">Metal-binding</keyword>
<reference evidence="11 12" key="1">
    <citation type="submission" date="2016-11" db="EMBL/GenBank/DDBJ databases">
        <authorList>
            <person name="Jaros S."/>
            <person name="Januszkiewicz K."/>
            <person name="Wedrychowicz H."/>
        </authorList>
    </citation>
    <scope>NUCLEOTIDE SEQUENCE [LARGE SCALE GENOMIC DNA]</scope>
    <source>
        <strain evidence="11 12">BPI-34</strain>
    </source>
</reference>
<dbReference type="GO" id="GO:0016779">
    <property type="term" value="F:nucleotidyltransferase activity"/>
    <property type="evidence" value="ECO:0007669"/>
    <property type="project" value="UniProtKB-KW"/>
</dbReference>